<reference evidence="3" key="2">
    <citation type="submission" date="2021-01" db="EMBL/GenBank/DDBJ databases">
        <authorList>
            <person name="Schikora-Tamarit M.A."/>
        </authorList>
    </citation>
    <scope>NUCLEOTIDE SEQUENCE</scope>
    <source>
        <strain evidence="3">CBS6341</strain>
    </source>
</reference>
<organism evidence="3 4">
    <name type="scientific">Wickerhamomyces mucosus</name>
    <dbReference type="NCBI Taxonomy" id="1378264"/>
    <lineage>
        <taxon>Eukaryota</taxon>
        <taxon>Fungi</taxon>
        <taxon>Dikarya</taxon>
        <taxon>Ascomycota</taxon>
        <taxon>Saccharomycotina</taxon>
        <taxon>Saccharomycetes</taxon>
        <taxon>Phaffomycetales</taxon>
        <taxon>Wickerhamomycetaceae</taxon>
        <taxon>Wickerhamomyces</taxon>
    </lineage>
</organism>
<accession>A0A9P8TGS0</accession>
<evidence type="ECO:0000313" key="3">
    <source>
        <dbReference type="EMBL" id="KAH3678993.1"/>
    </source>
</evidence>
<dbReference type="AlphaFoldDB" id="A0A9P8TGS0"/>
<feature type="region of interest" description="Disordered" evidence="1">
    <location>
        <begin position="119"/>
        <end position="207"/>
    </location>
</feature>
<gene>
    <name evidence="3" type="ORF">WICMUC_001307</name>
</gene>
<feature type="domain" description="PWWP" evidence="2">
    <location>
        <begin position="5"/>
        <end position="70"/>
    </location>
</feature>
<dbReference type="Pfam" id="PF00855">
    <property type="entry name" value="PWWP"/>
    <property type="match status" value="1"/>
</dbReference>
<dbReference type="EMBL" id="JAEUBF010000394">
    <property type="protein sequence ID" value="KAH3678993.1"/>
    <property type="molecule type" value="Genomic_DNA"/>
</dbReference>
<name>A0A9P8TGS0_9ASCO</name>
<dbReference type="Gene3D" id="2.30.30.140">
    <property type="match status" value="1"/>
</dbReference>
<proteinExistence type="predicted"/>
<protein>
    <recommendedName>
        <fullName evidence="2">PWWP domain-containing protein</fullName>
    </recommendedName>
</protein>
<dbReference type="SMART" id="SM00293">
    <property type="entry name" value="PWWP"/>
    <property type="match status" value="1"/>
</dbReference>
<reference evidence="3" key="1">
    <citation type="journal article" date="2021" name="Open Biol.">
        <title>Shared evolutionary footprints suggest mitochondrial oxidative damage underlies multiple complex I losses in fungi.</title>
        <authorList>
            <person name="Schikora-Tamarit M.A."/>
            <person name="Marcet-Houben M."/>
            <person name="Nosek J."/>
            <person name="Gabaldon T."/>
        </authorList>
    </citation>
    <scope>NUCLEOTIDE SEQUENCE</scope>
    <source>
        <strain evidence="3">CBS6341</strain>
    </source>
</reference>
<dbReference type="InterPro" id="IPR000313">
    <property type="entry name" value="PWWP_dom"/>
</dbReference>
<comment type="caution">
    <text evidence="3">The sequence shown here is derived from an EMBL/GenBank/DDBJ whole genome shotgun (WGS) entry which is preliminary data.</text>
</comment>
<dbReference type="PROSITE" id="PS50812">
    <property type="entry name" value="PWWP"/>
    <property type="match status" value="1"/>
</dbReference>
<feature type="compositionally biased region" description="Polar residues" evidence="1">
    <location>
        <begin position="322"/>
        <end position="359"/>
    </location>
</feature>
<dbReference type="SUPFAM" id="SSF63748">
    <property type="entry name" value="Tudor/PWWP/MBT"/>
    <property type="match status" value="1"/>
</dbReference>
<sequence>MPVRAGDLIQVQVPGFPLWPGFVIPLRLTPDDVKRQREALSIDGTIPVSFINDETFYWVYDDEKIKYLTKDKIKQRLKLKGKYGVLDAFKAALSLLETHGDNAYEVFLREKELLGPDEEFVPNEVIGELNGNEEEREKEVDGEVEEEVEEDDKDNEKEEEDDDDEEVGHDEVDQETQKLKKKLKQPNVNNKRTKSPSSKPSIKKARKKVSEKEDYIVEDRKQLAINFRAKLQRGLIQRKDKPTADELLGCSTILEDLEKFSEDGHIDSEILKFSKIHKVLKAITKQPGLERSSDFKFHTRSIQLLLKWEDFIREIRKEKVEANTNGSNEGPNDVNNGAVDNSKLTFKSDNETPSQTEFNDNGYRADSEATDSPLTKLGKDQSELSKDEIKNPSAEEK</sequence>
<evidence type="ECO:0000313" key="4">
    <source>
        <dbReference type="Proteomes" id="UP000769528"/>
    </source>
</evidence>
<dbReference type="OrthoDB" id="62853at2759"/>
<evidence type="ECO:0000256" key="1">
    <source>
        <dbReference type="SAM" id="MobiDB-lite"/>
    </source>
</evidence>
<evidence type="ECO:0000259" key="2">
    <source>
        <dbReference type="PROSITE" id="PS50812"/>
    </source>
</evidence>
<dbReference type="Proteomes" id="UP000769528">
    <property type="component" value="Unassembled WGS sequence"/>
</dbReference>
<feature type="compositionally biased region" description="Acidic residues" evidence="1">
    <location>
        <begin position="142"/>
        <end position="168"/>
    </location>
</feature>
<feature type="compositionally biased region" description="Basic and acidic residues" evidence="1">
    <location>
        <begin position="377"/>
        <end position="397"/>
    </location>
</feature>
<feature type="compositionally biased region" description="Basic and acidic residues" evidence="1">
    <location>
        <begin position="169"/>
        <end position="178"/>
    </location>
</feature>
<feature type="region of interest" description="Disordered" evidence="1">
    <location>
        <begin position="322"/>
        <end position="397"/>
    </location>
</feature>
<keyword evidence="4" id="KW-1185">Reference proteome</keyword>